<organism evidence="1 2">
    <name type="scientific">Klebsiella phage vB_KleM_RaK2</name>
    <dbReference type="NCBI Taxonomy" id="1147094"/>
    <lineage>
        <taxon>Viruses</taxon>
        <taxon>Duplodnaviria</taxon>
        <taxon>Heunggongvirae</taxon>
        <taxon>Uroviricota</taxon>
        <taxon>Caudoviricetes</taxon>
        <taxon>Alcyoneusvirus</taxon>
        <taxon>Alcyoneusvirus RaK2</taxon>
    </lineage>
</organism>
<dbReference type="Proteomes" id="UP000007524">
    <property type="component" value="Segment"/>
</dbReference>
<proteinExistence type="predicted"/>
<dbReference type="EMBL" id="JQ513383">
    <property type="protein sequence ID" value="AFA44360.1"/>
    <property type="molecule type" value="Genomic_DNA"/>
</dbReference>
<dbReference type="InterPro" id="IPR024364">
    <property type="entry name" value="Baseplate_phage_T4-like"/>
</dbReference>
<protein>
    <submittedName>
        <fullName evidence="1">Baseplate hub subunit</fullName>
    </submittedName>
</protein>
<dbReference type="RefSeq" id="YP_007007242.1">
    <property type="nucleotide sequence ID" value="NC_019526.1"/>
</dbReference>
<evidence type="ECO:0000313" key="1">
    <source>
        <dbReference type="EMBL" id="AFA44360.1"/>
    </source>
</evidence>
<dbReference type="KEGG" id="vg:14012675"/>
<accession>H6X3P4</accession>
<dbReference type="Pfam" id="PF12322">
    <property type="entry name" value="T4_baseplate"/>
    <property type="match status" value="1"/>
</dbReference>
<dbReference type="OrthoDB" id="7992at10239"/>
<dbReference type="GeneID" id="14012675"/>
<name>H6X3P4_9CAUD</name>
<evidence type="ECO:0000313" key="2">
    <source>
        <dbReference type="Proteomes" id="UP000007524"/>
    </source>
</evidence>
<reference evidence="1 2" key="1">
    <citation type="journal article" date="2012" name="J. Virol.">
        <title>Genome of Klebsiella sp.-Infecting Bacteriophage vB_KleM_RaK2.</title>
        <authorList>
            <person name="Simoliunas E."/>
            <person name="Kaliniene L."/>
            <person name="Truncaite L."/>
            <person name="Klausa V."/>
            <person name="Zajanckauskaite A."/>
            <person name="Meskys R."/>
        </authorList>
    </citation>
    <scope>NUCLEOTIDE SEQUENCE [LARGE SCALE GENOMIC DNA]</scope>
</reference>
<sequence length="286" mass="32564">MSKMNPLAKYTKIEVLSAKLISNDVIKYPDGVLGNKGIKVGVCARSARDEIVLNTPDMLMSGDAVSRVIENCCPNVLNADELYINDIEQLLIAIKVATKEYTYDINVKCPECDHEGRIERDLNVLLNTVKYIKEIPTVVLNNGLSIELKPLTWKEQCDINERMFNIQSKSKYLDLDESLSDEDRAKLFISDIFEPITKINFDGIVYSISKIITPDGDEVTEREFISEWVGDQSKDVLKTIQDEINTMQNTGVEHTMQVECSECNHEWVIEDLVYDITRFFDLSFSS</sequence>
<keyword evidence="2" id="KW-1185">Reference proteome</keyword>
<gene>
    <name evidence="1" type="ORF">RaK2_00087</name>
</gene>